<feature type="domain" description="ABC transporter substrate-binding protein PnrA-like" evidence="8">
    <location>
        <begin position="45"/>
        <end position="345"/>
    </location>
</feature>
<dbReference type="RefSeq" id="WP_131748810.1">
    <property type="nucleotide sequence ID" value="NZ_CAACYI010000001.1"/>
</dbReference>
<evidence type="ECO:0000256" key="5">
    <source>
        <dbReference type="ARBA" id="ARBA00023136"/>
    </source>
</evidence>
<evidence type="ECO:0000313" key="9">
    <source>
        <dbReference type="EMBL" id="VFB16242.1"/>
    </source>
</evidence>
<dbReference type="EMBL" id="CAACYI010000001">
    <property type="protein sequence ID" value="VFB16242.1"/>
    <property type="molecule type" value="Genomic_DNA"/>
</dbReference>
<comment type="similarity">
    <text evidence="2">Belongs to the BMP lipoprotein family.</text>
</comment>
<keyword evidence="3" id="KW-1003">Cell membrane</keyword>
<protein>
    <submittedName>
        <fullName evidence="9">Purine nucleoside receptor A</fullName>
    </submittedName>
</protein>
<feature type="signal peptide" evidence="7">
    <location>
        <begin position="1"/>
        <end position="20"/>
    </location>
</feature>
<dbReference type="PANTHER" id="PTHR34296:SF2">
    <property type="entry name" value="ABC TRANSPORTER GUANOSINE-BINDING PROTEIN NUPN"/>
    <property type="match status" value="1"/>
</dbReference>
<keyword evidence="4 7" id="KW-0732">Signal</keyword>
<dbReference type="Pfam" id="PF02608">
    <property type="entry name" value="Bmp"/>
    <property type="match status" value="1"/>
</dbReference>
<evidence type="ECO:0000256" key="6">
    <source>
        <dbReference type="ARBA" id="ARBA00023288"/>
    </source>
</evidence>
<proteinExistence type="inferred from homology"/>
<evidence type="ECO:0000256" key="3">
    <source>
        <dbReference type="ARBA" id="ARBA00022475"/>
    </source>
</evidence>
<accession>A0A8H2QXQ4</accession>
<gene>
    <name evidence="9" type="primary">tmpC</name>
    <name evidence="9" type="ORF">NCTC13150_00760</name>
</gene>
<name>A0A8H2QXQ4_9FIRM</name>
<keyword evidence="9" id="KW-0675">Receptor</keyword>
<organism evidence="9 10">
    <name type="scientific">Urinicoccus massiliensis</name>
    <dbReference type="NCBI Taxonomy" id="1723382"/>
    <lineage>
        <taxon>Bacteria</taxon>
        <taxon>Bacillati</taxon>
        <taxon>Bacillota</taxon>
        <taxon>Tissierellia</taxon>
        <taxon>Tissierellales</taxon>
        <taxon>Peptoniphilaceae</taxon>
        <taxon>Urinicoccus</taxon>
    </lineage>
</organism>
<evidence type="ECO:0000256" key="7">
    <source>
        <dbReference type="SAM" id="SignalP"/>
    </source>
</evidence>
<dbReference type="AlphaFoldDB" id="A0A8H2QXQ4"/>
<dbReference type="Proteomes" id="UP000377798">
    <property type="component" value="Unassembled WGS sequence"/>
</dbReference>
<comment type="subcellular location">
    <subcellularLocation>
        <location evidence="1">Cell membrane</location>
        <topology evidence="1">Lipid-anchor</topology>
    </subcellularLocation>
</comment>
<reference evidence="9 10" key="1">
    <citation type="submission" date="2019-02" db="EMBL/GenBank/DDBJ databases">
        <authorList>
            <consortium name="Pathogen Informatics"/>
        </authorList>
    </citation>
    <scope>NUCLEOTIDE SEQUENCE [LARGE SCALE GENOMIC DNA]</scope>
    <source>
        <strain evidence="9 10">3012STDY7089603</strain>
    </source>
</reference>
<keyword evidence="5" id="KW-0472">Membrane</keyword>
<dbReference type="InterPro" id="IPR050957">
    <property type="entry name" value="BMP_lipoprotein"/>
</dbReference>
<dbReference type="GO" id="GO:0005886">
    <property type="term" value="C:plasma membrane"/>
    <property type="evidence" value="ECO:0007669"/>
    <property type="project" value="UniProtKB-SubCell"/>
</dbReference>
<dbReference type="PROSITE" id="PS51257">
    <property type="entry name" value="PROKAR_LIPOPROTEIN"/>
    <property type="match status" value="1"/>
</dbReference>
<comment type="caution">
    <text evidence="9">The sequence shown here is derived from an EMBL/GenBank/DDBJ whole genome shotgun (WGS) entry which is preliminary data.</text>
</comment>
<dbReference type="CDD" id="cd06354">
    <property type="entry name" value="PBP1_PrnA-like"/>
    <property type="match status" value="1"/>
</dbReference>
<keyword evidence="10" id="KW-1185">Reference proteome</keyword>
<sequence>MKKTSLVLALIMVLSTLLVACGGTNNKGANDGAGEGDTKAVDISVGFVTDEGGVNDESFNQGVHEGLIKAEKDLGIKQSYQESNVAADYAKNIDTLLDADNNLIVAAGFKLADDVEKKAKENPDVNFAIVDFAYENAPKNLVGIVFQAEQPSFLVGYIAGRTTQTNKVGFVGGQEGNVIWGFDYGYEAGVKYAAKELGKEIEVTKQYVGNFKDVPKGKSIAQTMFNGGCDVVFHAAGDAGAGVIEAAKEAGKWAIGVDKDQYSLAPENVLTSAMKRADVAVYNILKDMADGKPFPGGQTITYSLKDGDAVDIAPSSDKNVKPEILQEIPKLKEKIIKDEIKVPYNAETYKEFEKTL</sequence>
<keyword evidence="6" id="KW-0449">Lipoprotein</keyword>
<evidence type="ECO:0000256" key="2">
    <source>
        <dbReference type="ARBA" id="ARBA00008610"/>
    </source>
</evidence>
<dbReference type="InterPro" id="IPR028082">
    <property type="entry name" value="Peripla_BP_I"/>
</dbReference>
<dbReference type="InterPro" id="IPR003760">
    <property type="entry name" value="PnrA-like"/>
</dbReference>
<evidence type="ECO:0000259" key="8">
    <source>
        <dbReference type="Pfam" id="PF02608"/>
    </source>
</evidence>
<dbReference type="SUPFAM" id="SSF53822">
    <property type="entry name" value="Periplasmic binding protein-like I"/>
    <property type="match status" value="1"/>
</dbReference>
<dbReference type="Gene3D" id="3.40.50.2300">
    <property type="match status" value="2"/>
</dbReference>
<evidence type="ECO:0000313" key="10">
    <source>
        <dbReference type="Proteomes" id="UP000377798"/>
    </source>
</evidence>
<evidence type="ECO:0000256" key="4">
    <source>
        <dbReference type="ARBA" id="ARBA00022729"/>
    </source>
</evidence>
<feature type="chain" id="PRO_5038590825" evidence="7">
    <location>
        <begin position="21"/>
        <end position="356"/>
    </location>
</feature>
<dbReference type="PANTHER" id="PTHR34296">
    <property type="entry name" value="TRANSCRIPTIONAL ACTIVATOR PROTEIN MED"/>
    <property type="match status" value="1"/>
</dbReference>
<evidence type="ECO:0000256" key="1">
    <source>
        <dbReference type="ARBA" id="ARBA00004193"/>
    </source>
</evidence>